<dbReference type="RefSeq" id="WP_223804857.1">
    <property type="nucleotide sequence ID" value="NZ_CACRTK010000059.1"/>
</dbReference>
<accession>A0A6N3C6S7</accession>
<name>A0A6N3C6S7_LACRH</name>
<dbReference type="AlphaFoldDB" id="A0A6N3C6S7"/>
<sequence>MTWVCAAQAYASQVPHATKIGRYEWTTVTGNRMYREGFSLATHLRRRDLYATEFMGMPTPVFIAFMIDFHTRMYAEALQTPKRWTPDALQALLADVKKSLPATGWRRYLRVVQAAVTALADEGTLPRKQAMALLRRLTAVMKH</sequence>
<evidence type="ECO:0000313" key="1">
    <source>
        <dbReference type="EMBL" id="VYU10729.1"/>
    </source>
</evidence>
<organism evidence="1">
    <name type="scientific">Lacticaseibacillus rhamnosus</name>
    <name type="common">Lactobacillus rhamnosus</name>
    <dbReference type="NCBI Taxonomy" id="47715"/>
    <lineage>
        <taxon>Bacteria</taxon>
        <taxon>Bacillati</taxon>
        <taxon>Bacillota</taxon>
        <taxon>Bacilli</taxon>
        <taxon>Lactobacillales</taxon>
        <taxon>Lactobacillaceae</taxon>
        <taxon>Lacticaseibacillus</taxon>
    </lineage>
</organism>
<reference evidence="1" key="1">
    <citation type="submission" date="2019-11" db="EMBL/GenBank/DDBJ databases">
        <authorList>
            <person name="Feng L."/>
        </authorList>
    </citation>
    <scope>NUCLEOTIDE SEQUENCE</scope>
    <source>
        <strain evidence="1">LrhamnosusLFYP97</strain>
    </source>
</reference>
<gene>
    <name evidence="1" type="ORF">LRLFYP97_02667</name>
</gene>
<proteinExistence type="predicted"/>
<protein>
    <submittedName>
        <fullName evidence="1">Uncharacterized protein</fullName>
    </submittedName>
</protein>
<dbReference type="EMBL" id="CACRTK010000059">
    <property type="protein sequence ID" value="VYU10729.1"/>
    <property type="molecule type" value="Genomic_DNA"/>
</dbReference>